<keyword evidence="3" id="KW-1185">Reference proteome</keyword>
<evidence type="ECO:0000313" key="3">
    <source>
        <dbReference type="Proteomes" id="UP001499895"/>
    </source>
</evidence>
<proteinExistence type="predicted"/>
<dbReference type="Proteomes" id="UP001499895">
    <property type="component" value="Unassembled WGS sequence"/>
</dbReference>
<dbReference type="InterPro" id="IPR029052">
    <property type="entry name" value="Metallo-depent_PP-like"/>
</dbReference>
<evidence type="ECO:0000259" key="1">
    <source>
        <dbReference type="Pfam" id="PF00149"/>
    </source>
</evidence>
<dbReference type="EMBL" id="BAAAHB010000013">
    <property type="protein sequence ID" value="GAA0455640.1"/>
    <property type="molecule type" value="Genomic_DNA"/>
</dbReference>
<dbReference type="Gene3D" id="3.60.21.10">
    <property type="match status" value="1"/>
</dbReference>
<feature type="domain" description="Calcineurin-like phosphoesterase" evidence="1">
    <location>
        <begin position="6"/>
        <end position="155"/>
    </location>
</feature>
<sequence length="274" mass="30215">MSVREIVIVSDVQYPLHDARAVRNLWQYIKDRQPDEVLIIGDFMDYAAPSRWSKGTAAEFEHDVLRESEGGKALLADLRAGYAGPIRFVVGNHDARPRDYLRKYAPALAASRAFDVDVLLDFEGLGIEVLPPFAEVAPGWVAMHGHELPGLNQVPGRTAAAKVRKLDKSVVMGHTHKNAVSPETVGVGKDRRTRFGFEVGHLMDENKAQYLAGGVANWQKGWGQLLVGQYSAVPVPIYVERDGSFVVDGARYGAIKRNRKGHFVSPKKGFNLAS</sequence>
<organism evidence="2 3">
    <name type="scientific">Streptomyces stramineus</name>
    <dbReference type="NCBI Taxonomy" id="173861"/>
    <lineage>
        <taxon>Bacteria</taxon>
        <taxon>Bacillati</taxon>
        <taxon>Actinomycetota</taxon>
        <taxon>Actinomycetes</taxon>
        <taxon>Kitasatosporales</taxon>
        <taxon>Streptomycetaceae</taxon>
        <taxon>Streptomyces</taxon>
    </lineage>
</organism>
<dbReference type="RefSeq" id="WP_344088417.1">
    <property type="nucleotide sequence ID" value="NZ_BAAAHB010000013.1"/>
</dbReference>
<comment type="caution">
    <text evidence="2">The sequence shown here is derived from an EMBL/GenBank/DDBJ whole genome shotgun (WGS) entry which is preliminary data.</text>
</comment>
<name>A0ABN0ZQF4_9ACTN</name>
<accession>A0ABN0ZQF4</accession>
<dbReference type="InterPro" id="IPR004843">
    <property type="entry name" value="Calcineurin-like_PHP"/>
</dbReference>
<evidence type="ECO:0000313" key="2">
    <source>
        <dbReference type="EMBL" id="GAA0455640.1"/>
    </source>
</evidence>
<dbReference type="SUPFAM" id="SSF56300">
    <property type="entry name" value="Metallo-dependent phosphatases"/>
    <property type="match status" value="1"/>
</dbReference>
<gene>
    <name evidence="2" type="ORF">GCM10009544_17950</name>
</gene>
<protein>
    <recommendedName>
        <fullName evidence="1">Calcineurin-like phosphoesterase domain-containing protein</fullName>
    </recommendedName>
</protein>
<dbReference type="Pfam" id="PF00149">
    <property type="entry name" value="Metallophos"/>
    <property type="match status" value="1"/>
</dbReference>
<reference evidence="2 3" key="1">
    <citation type="journal article" date="2019" name="Int. J. Syst. Evol. Microbiol.">
        <title>The Global Catalogue of Microorganisms (GCM) 10K type strain sequencing project: providing services to taxonomists for standard genome sequencing and annotation.</title>
        <authorList>
            <consortium name="The Broad Institute Genomics Platform"/>
            <consortium name="The Broad Institute Genome Sequencing Center for Infectious Disease"/>
            <person name="Wu L."/>
            <person name="Ma J."/>
        </authorList>
    </citation>
    <scope>NUCLEOTIDE SEQUENCE [LARGE SCALE GENOMIC DNA]</scope>
    <source>
        <strain evidence="2 3">JCM 10649</strain>
    </source>
</reference>